<proteinExistence type="predicted"/>
<dbReference type="GO" id="GO:0003351">
    <property type="term" value="P:epithelial cilium movement involved in extracellular fluid movement"/>
    <property type="evidence" value="ECO:0007669"/>
    <property type="project" value="TreeGrafter"/>
</dbReference>
<sequence length="106" mass="12209">MVDKPTERVIDFSALERELQTTLESDRRYQRENETKLRAINQNLASYKEFRDLVLTCHLRPVEPKDRAIKKQPWNPVPSGSKRISTNDLSPSPSPPILHLSPVFLG</sequence>
<protein>
    <recommendedName>
        <fullName evidence="2">Dynein attachment factor N-terminal domain-containing protein</fullName>
    </recommendedName>
</protein>
<dbReference type="PANTHER" id="PTHR28572">
    <property type="entry name" value="COILED-COIL DOMAIN-CONTAINING PROTEIN 103"/>
    <property type="match status" value="1"/>
</dbReference>
<dbReference type="GO" id="GO:0005576">
    <property type="term" value="C:extracellular region"/>
    <property type="evidence" value="ECO:0007669"/>
    <property type="project" value="GOC"/>
</dbReference>
<dbReference type="InterPro" id="IPR031733">
    <property type="entry name" value="Dynein_attach_N"/>
</dbReference>
<feature type="region of interest" description="Disordered" evidence="1">
    <location>
        <begin position="65"/>
        <end position="106"/>
    </location>
</feature>
<feature type="compositionally biased region" description="Low complexity" evidence="1">
    <location>
        <begin position="97"/>
        <end position="106"/>
    </location>
</feature>
<dbReference type="PANTHER" id="PTHR28572:SF1">
    <property type="entry name" value="COILED-COIL DOMAIN-CONTAINING PROTEIN 103"/>
    <property type="match status" value="1"/>
</dbReference>
<evidence type="ECO:0000256" key="1">
    <source>
        <dbReference type="SAM" id="MobiDB-lite"/>
    </source>
</evidence>
<dbReference type="GO" id="GO:0036159">
    <property type="term" value="P:inner dynein arm assembly"/>
    <property type="evidence" value="ECO:0007669"/>
    <property type="project" value="TreeGrafter"/>
</dbReference>
<dbReference type="Ensembl" id="ENSCSET00000026871.1">
    <property type="protein sequence ID" value="ENSCSEP00000026517.1"/>
    <property type="gene ID" value="ENSCSEG00000016939.1"/>
</dbReference>
<evidence type="ECO:0000313" key="4">
    <source>
        <dbReference type="Proteomes" id="UP000265120"/>
    </source>
</evidence>
<dbReference type="AlphaFoldDB" id="A0A3P8WJ61"/>
<reference evidence="3" key="3">
    <citation type="submission" date="2025-09" db="UniProtKB">
        <authorList>
            <consortium name="Ensembl"/>
        </authorList>
    </citation>
    <scope>IDENTIFICATION</scope>
</reference>
<feature type="domain" description="Dynein attachment factor N-terminal" evidence="2">
    <location>
        <begin position="10"/>
        <end position="75"/>
    </location>
</feature>
<name>A0A3P8WJ61_CYNSE</name>
<dbReference type="GeneTree" id="ENSGT00940000176945"/>
<dbReference type="STRING" id="244447.ENSCSEP00000026517"/>
<keyword evidence="4" id="KW-1185">Reference proteome</keyword>
<dbReference type="Pfam" id="PF15867">
    <property type="entry name" value="Dynein_attach_N"/>
    <property type="match status" value="1"/>
</dbReference>
<accession>A0A3P8WJ61</accession>
<reference evidence="3" key="2">
    <citation type="submission" date="2025-08" db="UniProtKB">
        <authorList>
            <consortium name="Ensembl"/>
        </authorList>
    </citation>
    <scope>IDENTIFICATION</scope>
</reference>
<dbReference type="GO" id="GO:0036157">
    <property type="term" value="C:outer dynein arm"/>
    <property type="evidence" value="ECO:0007669"/>
    <property type="project" value="InterPro"/>
</dbReference>
<dbReference type="GO" id="GO:0007368">
    <property type="term" value="P:determination of left/right symmetry"/>
    <property type="evidence" value="ECO:0007669"/>
    <property type="project" value="TreeGrafter"/>
</dbReference>
<organism evidence="3 4">
    <name type="scientific">Cynoglossus semilaevis</name>
    <name type="common">Tongue sole</name>
    <dbReference type="NCBI Taxonomy" id="244447"/>
    <lineage>
        <taxon>Eukaryota</taxon>
        <taxon>Metazoa</taxon>
        <taxon>Chordata</taxon>
        <taxon>Craniata</taxon>
        <taxon>Vertebrata</taxon>
        <taxon>Euteleostomi</taxon>
        <taxon>Actinopterygii</taxon>
        <taxon>Neopterygii</taxon>
        <taxon>Teleostei</taxon>
        <taxon>Neoteleostei</taxon>
        <taxon>Acanthomorphata</taxon>
        <taxon>Carangaria</taxon>
        <taxon>Pleuronectiformes</taxon>
        <taxon>Pleuronectoidei</taxon>
        <taxon>Cynoglossidae</taxon>
        <taxon>Cynoglossinae</taxon>
        <taxon>Cynoglossus</taxon>
    </lineage>
</organism>
<dbReference type="InParanoid" id="A0A3P8WJ61"/>
<dbReference type="InterPro" id="IPR042422">
    <property type="entry name" value="CC103"/>
</dbReference>
<dbReference type="Proteomes" id="UP000265120">
    <property type="component" value="Chromosome 16"/>
</dbReference>
<reference evidence="3 4" key="1">
    <citation type="journal article" date="2014" name="Nat. Genet.">
        <title>Whole-genome sequence of a flatfish provides insights into ZW sex chromosome evolution and adaptation to a benthic lifestyle.</title>
        <authorList>
            <person name="Chen S."/>
            <person name="Zhang G."/>
            <person name="Shao C."/>
            <person name="Huang Q."/>
            <person name="Liu G."/>
            <person name="Zhang P."/>
            <person name="Song W."/>
            <person name="An N."/>
            <person name="Chalopin D."/>
            <person name="Volff J.N."/>
            <person name="Hong Y."/>
            <person name="Li Q."/>
            <person name="Sha Z."/>
            <person name="Zhou H."/>
            <person name="Xie M."/>
            <person name="Yu Q."/>
            <person name="Liu Y."/>
            <person name="Xiang H."/>
            <person name="Wang N."/>
            <person name="Wu K."/>
            <person name="Yang C."/>
            <person name="Zhou Q."/>
            <person name="Liao X."/>
            <person name="Yang L."/>
            <person name="Hu Q."/>
            <person name="Zhang J."/>
            <person name="Meng L."/>
            <person name="Jin L."/>
            <person name="Tian Y."/>
            <person name="Lian J."/>
            <person name="Yang J."/>
            <person name="Miao G."/>
            <person name="Liu S."/>
            <person name="Liang Z."/>
            <person name="Yan F."/>
            <person name="Li Y."/>
            <person name="Sun B."/>
            <person name="Zhang H."/>
            <person name="Zhang J."/>
            <person name="Zhu Y."/>
            <person name="Du M."/>
            <person name="Zhao Y."/>
            <person name="Schartl M."/>
            <person name="Tang Q."/>
            <person name="Wang J."/>
        </authorList>
    </citation>
    <scope>NUCLEOTIDE SEQUENCE</scope>
</reference>
<evidence type="ECO:0000259" key="2">
    <source>
        <dbReference type="Pfam" id="PF15867"/>
    </source>
</evidence>
<evidence type="ECO:0000313" key="3">
    <source>
        <dbReference type="Ensembl" id="ENSCSEP00000026517.1"/>
    </source>
</evidence>